<dbReference type="Pfam" id="PF01035">
    <property type="entry name" value="DNA_binding_1"/>
    <property type="match status" value="1"/>
</dbReference>
<dbReference type="GO" id="GO:0006281">
    <property type="term" value="P:DNA repair"/>
    <property type="evidence" value="ECO:0007669"/>
    <property type="project" value="UniProtKB-KW"/>
</dbReference>
<evidence type="ECO:0000256" key="5">
    <source>
        <dbReference type="ARBA" id="ARBA00022679"/>
    </source>
</evidence>
<dbReference type="PANTHER" id="PTHR10815">
    <property type="entry name" value="METHYLATED-DNA--PROTEIN-CYSTEINE METHYLTRANSFERASE"/>
    <property type="match status" value="1"/>
</dbReference>
<comment type="catalytic activity">
    <reaction evidence="8">
        <text>a 6-O-methyl-2'-deoxyguanosine in DNA + L-cysteinyl-[protein] = S-methyl-L-cysteinyl-[protein] + a 2'-deoxyguanosine in DNA</text>
        <dbReference type="Rhea" id="RHEA:24000"/>
        <dbReference type="Rhea" id="RHEA-COMP:10131"/>
        <dbReference type="Rhea" id="RHEA-COMP:10132"/>
        <dbReference type="Rhea" id="RHEA-COMP:11367"/>
        <dbReference type="Rhea" id="RHEA-COMP:11368"/>
        <dbReference type="ChEBI" id="CHEBI:29950"/>
        <dbReference type="ChEBI" id="CHEBI:82612"/>
        <dbReference type="ChEBI" id="CHEBI:85445"/>
        <dbReference type="ChEBI" id="CHEBI:85448"/>
        <dbReference type="EC" id="2.1.1.63"/>
    </reaction>
</comment>
<accession>A0A4R5N8P9</accession>
<dbReference type="FunFam" id="1.10.10.10:FF:000214">
    <property type="entry name" value="Methylated-DNA--protein-cysteine methyltransferase"/>
    <property type="match status" value="1"/>
</dbReference>
<gene>
    <name evidence="10" type="ORF">C5L23_000553</name>
</gene>
<dbReference type="InterPro" id="IPR036388">
    <property type="entry name" value="WH-like_DNA-bd_sf"/>
</dbReference>
<dbReference type="PROSITE" id="PS00374">
    <property type="entry name" value="MGMT"/>
    <property type="match status" value="1"/>
</dbReference>
<evidence type="ECO:0000313" key="11">
    <source>
        <dbReference type="Proteomes" id="UP000295681"/>
    </source>
</evidence>
<dbReference type="STRING" id="907931.GCA_000165675_00488"/>
<dbReference type="InterPro" id="IPR001497">
    <property type="entry name" value="MethylDNA_cys_MeTrfase_AS"/>
</dbReference>
<evidence type="ECO:0000256" key="3">
    <source>
        <dbReference type="ARBA" id="ARBA00011918"/>
    </source>
</evidence>
<dbReference type="EC" id="2.1.1.63" evidence="3"/>
<evidence type="ECO:0000256" key="4">
    <source>
        <dbReference type="ARBA" id="ARBA00022603"/>
    </source>
</evidence>
<keyword evidence="5" id="KW-0808">Transferase</keyword>
<dbReference type="Gene3D" id="1.10.10.10">
    <property type="entry name" value="Winged helix-like DNA-binding domain superfamily/Winged helix DNA-binding domain"/>
    <property type="match status" value="1"/>
</dbReference>
<dbReference type="Proteomes" id="UP000295681">
    <property type="component" value="Unassembled WGS sequence"/>
</dbReference>
<dbReference type="CDD" id="cd06445">
    <property type="entry name" value="ATase"/>
    <property type="match status" value="1"/>
</dbReference>
<dbReference type="PANTHER" id="PTHR10815:SF13">
    <property type="entry name" value="METHYLATED-DNA--PROTEIN-CYSTEINE METHYLTRANSFERASE"/>
    <property type="match status" value="1"/>
</dbReference>
<dbReference type="NCBIfam" id="TIGR00589">
    <property type="entry name" value="ogt"/>
    <property type="match status" value="1"/>
</dbReference>
<feature type="domain" description="Methylated-DNA-[protein]-cysteine S-methyltransferase DNA binding" evidence="9">
    <location>
        <begin position="85"/>
        <end position="163"/>
    </location>
</feature>
<protein>
    <recommendedName>
        <fullName evidence="3">methylated-DNA--[protein]-cysteine S-methyltransferase</fullName>
        <ecNumber evidence="3">2.1.1.63</ecNumber>
    </recommendedName>
</protein>
<sequence>MVILYYDQYTINDMTYYLAVDGQLSLSFVGSPNHGLSEIHQYIPDAHLIEDNMRTVGAAQYLQAYFNGEESPISQHITFHSGTDLQRAVWQTLLTIKRGQTWSYSQLAQKVGYPSAVRAVATAVAKNPVLFVVPCHRIIRQNGDIGQYRAGKDLKRQLLMMEKAIV</sequence>
<dbReference type="RefSeq" id="WP_010008445.1">
    <property type="nucleotide sequence ID" value="NZ_JAGYGP010000001.1"/>
</dbReference>
<evidence type="ECO:0000256" key="6">
    <source>
        <dbReference type="ARBA" id="ARBA00022763"/>
    </source>
</evidence>
<comment type="catalytic activity">
    <reaction evidence="1">
        <text>a 4-O-methyl-thymidine in DNA + L-cysteinyl-[protein] = a thymidine in DNA + S-methyl-L-cysteinyl-[protein]</text>
        <dbReference type="Rhea" id="RHEA:53428"/>
        <dbReference type="Rhea" id="RHEA-COMP:10131"/>
        <dbReference type="Rhea" id="RHEA-COMP:10132"/>
        <dbReference type="Rhea" id="RHEA-COMP:13555"/>
        <dbReference type="Rhea" id="RHEA-COMP:13556"/>
        <dbReference type="ChEBI" id="CHEBI:29950"/>
        <dbReference type="ChEBI" id="CHEBI:82612"/>
        <dbReference type="ChEBI" id="CHEBI:137386"/>
        <dbReference type="ChEBI" id="CHEBI:137387"/>
        <dbReference type="EC" id="2.1.1.63"/>
    </reaction>
</comment>
<evidence type="ECO:0000259" key="9">
    <source>
        <dbReference type="Pfam" id="PF01035"/>
    </source>
</evidence>
<dbReference type="InterPro" id="IPR036217">
    <property type="entry name" value="MethylDNA_cys_MeTrfase_DNAb"/>
</dbReference>
<evidence type="ECO:0000256" key="1">
    <source>
        <dbReference type="ARBA" id="ARBA00001286"/>
    </source>
</evidence>
<keyword evidence="4" id="KW-0489">Methyltransferase</keyword>
<reference evidence="10 11" key="1">
    <citation type="journal article" date="2019" name="Appl. Microbiol. Biotechnol.">
        <title>Uncovering carbohydrate metabolism through a genotype-phenotype association study of 56 lactic acid bacteria genomes.</title>
        <authorList>
            <person name="Buron-Moles G."/>
            <person name="Chailyan A."/>
            <person name="Dolejs I."/>
            <person name="Forster J."/>
            <person name="Miks M.H."/>
        </authorList>
    </citation>
    <scope>NUCLEOTIDE SEQUENCE [LARGE SCALE GENOMIC DNA]</scope>
    <source>
        <strain evidence="10 11">ATCC 700006</strain>
    </source>
</reference>
<dbReference type="GO" id="GO:0032259">
    <property type="term" value="P:methylation"/>
    <property type="evidence" value="ECO:0007669"/>
    <property type="project" value="UniProtKB-KW"/>
</dbReference>
<keyword evidence="6" id="KW-0227">DNA damage</keyword>
<keyword evidence="11" id="KW-1185">Reference proteome</keyword>
<evidence type="ECO:0000256" key="8">
    <source>
        <dbReference type="ARBA" id="ARBA00049348"/>
    </source>
</evidence>
<name>A0A4R5N8P9_9LACO</name>
<keyword evidence="7" id="KW-0234">DNA repair</keyword>
<dbReference type="InterPro" id="IPR014048">
    <property type="entry name" value="MethylDNA_cys_MeTrfase_DNA-bd"/>
</dbReference>
<evidence type="ECO:0000256" key="7">
    <source>
        <dbReference type="ARBA" id="ARBA00023204"/>
    </source>
</evidence>
<dbReference type="SUPFAM" id="SSF46767">
    <property type="entry name" value="Methylated DNA-protein cysteine methyltransferase, C-terminal domain"/>
    <property type="match status" value="1"/>
</dbReference>
<comment type="similarity">
    <text evidence="2">Belongs to the MGMT family.</text>
</comment>
<dbReference type="AlphaFoldDB" id="A0A4R5N8P9"/>
<evidence type="ECO:0000313" key="10">
    <source>
        <dbReference type="EMBL" id="TDG68247.1"/>
    </source>
</evidence>
<dbReference type="EMBL" id="PUFI01000014">
    <property type="protein sequence ID" value="TDG68247.1"/>
    <property type="molecule type" value="Genomic_DNA"/>
</dbReference>
<dbReference type="GO" id="GO:0003908">
    <property type="term" value="F:methylated-DNA-[protein]-cysteine S-methyltransferase activity"/>
    <property type="evidence" value="ECO:0007669"/>
    <property type="project" value="UniProtKB-EC"/>
</dbReference>
<proteinExistence type="inferred from homology"/>
<evidence type="ECO:0000256" key="2">
    <source>
        <dbReference type="ARBA" id="ARBA00008711"/>
    </source>
</evidence>
<comment type="caution">
    <text evidence="10">The sequence shown here is derived from an EMBL/GenBank/DDBJ whole genome shotgun (WGS) entry which is preliminary data.</text>
</comment>
<organism evidence="10 11">
    <name type="scientific">Leuconostoc fallax</name>
    <dbReference type="NCBI Taxonomy" id="1251"/>
    <lineage>
        <taxon>Bacteria</taxon>
        <taxon>Bacillati</taxon>
        <taxon>Bacillota</taxon>
        <taxon>Bacilli</taxon>
        <taxon>Lactobacillales</taxon>
        <taxon>Lactobacillaceae</taxon>
        <taxon>Leuconostoc</taxon>
    </lineage>
</organism>